<gene>
    <name evidence="2" type="ORF">PIB30_029500</name>
</gene>
<feature type="compositionally biased region" description="Polar residues" evidence="1">
    <location>
        <begin position="1"/>
        <end position="17"/>
    </location>
</feature>
<evidence type="ECO:0000313" key="3">
    <source>
        <dbReference type="Proteomes" id="UP001341840"/>
    </source>
</evidence>
<sequence>SSLSKKLPCNISSSSPKGVSDDEEQPLSTMSGGSIPPPEGEVDEFEPKGRKIA</sequence>
<dbReference type="EMBL" id="JASCZI010060535">
    <property type="protein sequence ID" value="MED6133584.1"/>
    <property type="molecule type" value="Genomic_DNA"/>
</dbReference>
<name>A0ABU6SBD6_9FABA</name>
<evidence type="ECO:0000256" key="1">
    <source>
        <dbReference type="SAM" id="MobiDB-lite"/>
    </source>
</evidence>
<evidence type="ECO:0000313" key="2">
    <source>
        <dbReference type="EMBL" id="MED6133584.1"/>
    </source>
</evidence>
<proteinExistence type="predicted"/>
<organism evidence="2 3">
    <name type="scientific">Stylosanthes scabra</name>
    <dbReference type="NCBI Taxonomy" id="79078"/>
    <lineage>
        <taxon>Eukaryota</taxon>
        <taxon>Viridiplantae</taxon>
        <taxon>Streptophyta</taxon>
        <taxon>Embryophyta</taxon>
        <taxon>Tracheophyta</taxon>
        <taxon>Spermatophyta</taxon>
        <taxon>Magnoliopsida</taxon>
        <taxon>eudicotyledons</taxon>
        <taxon>Gunneridae</taxon>
        <taxon>Pentapetalae</taxon>
        <taxon>rosids</taxon>
        <taxon>fabids</taxon>
        <taxon>Fabales</taxon>
        <taxon>Fabaceae</taxon>
        <taxon>Papilionoideae</taxon>
        <taxon>50 kb inversion clade</taxon>
        <taxon>dalbergioids sensu lato</taxon>
        <taxon>Dalbergieae</taxon>
        <taxon>Pterocarpus clade</taxon>
        <taxon>Stylosanthes</taxon>
    </lineage>
</organism>
<comment type="caution">
    <text evidence="2">The sequence shown here is derived from an EMBL/GenBank/DDBJ whole genome shotgun (WGS) entry which is preliminary data.</text>
</comment>
<reference evidence="2 3" key="1">
    <citation type="journal article" date="2023" name="Plants (Basel)">
        <title>Bridging the Gap: Combining Genomics and Transcriptomics Approaches to Understand Stylosanthes scabra, an Orphan Legume from the Brazilian Caatinga.</title>
        <authorList>
            <person name="Ferreira-Neto J.R.C."/>
            <person name="da Silva M.D."/>
            <person name="Binneck E."/>
            <person name="de Melo N.F."/>
            <person name="da Silva R.H."/>
            <person name="de Melo A.L.T.M."/>
            <person name="Pandolfi V."/>
            <person name="Bustamante F.O."/>
            <person name="Brasileiro-Vidal A.C."/>
            <person name="Benko-Iseppon A.M."/>
        </authorList>
    </citation>
    <scope>NUCLEOTIDE SEQUENCE [LARGE SCALE GENOMIC DNA]</scope>
    <source>
        <tissue evidence="2">Leaves</tissue>
    </source>
</reference>
<keyword evidence="3" id="KW-1185">Reference proteome</keyword>
<protein>
    <submittedName>
        <fullName evidence="2">Uncharacterized protein</fullName>
    </submittedName>
</protein>
<feature type="region of interest" description="Disordered" evidence="1">
    <location>
        <begin position="1"/>
        <end position="53"/>
    </location>
</feature>
<feature type="non-terminal residue" evidence="2">
    <location>
        <position position="1"/>
    </location>
</feature>
<accession>A0ABU6SBD6</accession>
<dbReference type="Proteomes" id="UP001341840">
    <property type="component" value="Unassembled WGS sequence"/>
</dbReference>